<evidence type="ECO:0000256" key="2">
    <source>
        <dbReference type="ARBA" id="ARBA00023125"/>
    </source>
</evidence>
<keyword evidence="6" id="KW-1185">Reference proteome</keyword>
<feature type="domain" description="HTH lacI-type" evidence="4">
    <location>
        <begin position="2"/>
        <end position="56"/>
    </location>
</feature>
<keyword evidence="3" id="KW-0804">Transcription</keyword>
<dbReference type="PRINTS" id="PR00036">
    <property type="entry name" value="HTHLACI"/>
</dbReference>
<dbReference type="PANTHER" id="PTHR30146:SF154">
    <property type="entry name" value="TRANSCRIPTION REGULATOR, MEMBER OF GALR FAMILY"/>
    <property type="match status" value="1"/>
</dbReference>
<sequence>MVTLKDIAKHANVSVATVSRYLNSDMMVKKETEKRILAAIHELGYVPNVVAKALKRQETSNVAVILPKINNLYYSEITSGISQTLGKHNYNLYIYEVENLNLSEDEILQLMRENMIAGIIFVGLFSDTSFQESIHRVMEWEIPVVYTNRHIPYTGFPLLYPDLVQAGKLGVEHLYSIGKDRIAFVHKHFPSHVLKCFLDGFWQVSKEQQKPMIIEIEDDMDLSKELIPKLLQHHIDGVFVLNELSAVFLTKALVQANIQIYEDMAVLSLGNSLMSQVSTPELTCVDLQNRTLGIKSAEIILSQIRKQKFEPITILEPSIAKRKSA</sequence>
<proteinExistence type="predicted"/>
<dbReference type="Pfam" id="PF00532">
    <property type="entry name" value="Peripla_BP_1"/>
    <property type="match status" value="1"/>
</dbReference>
<dbReference type="Pfam" id="PF00356">
    <property type="entry name" value="LacI"/>
    <property type="match status" value="1"/>
</dbReference>
<dbReference type="STRING" id="112248.SAMN05444392_10479"/>
<dbReference type="Gene3D" id="1.10.260.40">
    <property type="entry name" value="lambda repressor-like DNA-binding domains"/>
    <property type="match status" value="1"/>
</dbReference>
<dbReference type="InterPro" id="IPR001761">
    <property type="entry name" value="Peripla_BP/Lac1_sug-bd_dom"/>
</dbReference>
<keyword evidence="2" id="KW-0238">DNA-binding</keyword>
<dbReference type="InterPro" id="IPR010982">
    <property type="entry name" value="Lambda_DNA-bd_dom_sf"/>
</dbReference>
<dbReference type="Proteomes" id="UP000184476">
    <property type="component" value="Unassembled WGS sequence"/>
</dbReference>
<evidence type="ECO:0000313" key="6">
    <source>
        <dbReference type="Proteomes" id="UP000184476"/>
    </source>
</evidence>
<dbReference type="GO" id="GO:0003700">
    <property type="term" value="F:DNA-binding transcription factor activity"/>
    <property type="evidence" value="ECO:0007669"/>
    <property type="project" value="TreeGrafter"/>
</dbReference>
<gene>
    <name evidence="5" type="ORF">SAMN05444392_10479</name>
</gene>
<dbReference type="InterPro" id="IPR000843">
    <property type="entry name" value="HTH_LacI"/>
</dbReference>
<dbReference type="SUPFAM" id="SSF47413">
    <property type="entry name" value="lambda repressor-like DNA-binding domains"/>
    <property type="match status" value="1"/>
</dbReference>
<accession>A0A1M4X1R1</accession>
<protein>
    <submittedName>
        <fullName evidence="5">Transcriptional regulator, LacI family</fullName>
    </submittedName>
</protein>
<dbReference type="Gene3D" id="3.40.50.2300">
    <property type="match status" value="2"/>
</dbReference>
<dbReference type="CDD" id="cd06267">
    <property type="entry name" value="PBP1_LacI_sugar_binding-like"/>
    <property type="match status" value="1"/>
</dbReference>
<dbReference type="AlphaFoldDB" id="A0A1M4X1R1"/>
<dbReference type="EMBL" id="FQVL01000004">
    <property type="protein sequence ID" value="SHE87436.1"/>
    <property type="molecule type" value="Genomic_DNA"/>
</dbReference>
<dbReference type="PROSITE" id="PS50932">
    <property type="entry name" value="HTH_LACI_2"/>
    <property type="match status" value="1"/>
</dbReference>
<organism evidence="5 6">
    <name type="scientific">Seinonella peptonophila</name>
    <dbReference type="NCBI Taxonomy" id="112248"/>
    <lineage>
        <taxon>Bacteria</taxon>
        <taxon>Bacillati</taxon>
        <taxon>Bacillota</taxon>
        <taxon>Bacilli</taxon>
        <taxon>Bacillales</taxon>
        <taxon>Thermoactinomycetaceae</taxon>
        <taxon>Seinonella</taxon>
    </lineage>
</organism>
<dbReference type="GO" id="GO:0000976">
    <property type="term" value="F:transcription cis-regulatory region binding"/>
    <property type="evidence" value="ECO:0007669"/>
    <property type="project" value="TreeGrafter"/>
</dbReference>
<dbReference type="InterPro" id="IPR028082">
    <property type="entry name" value="Peripla_BP_I"/>
</dbReference>
<name>A0A1M4X1R1_9BACL</name>
<dbReference type="PROSITE" id="PS00356">
    <property type="entry name" value="HTH_LACI_1"/>
    <property type="match status" value="1"/>
</dbReference>
<dbReference type="SUPFAM" id="SSF53822">
    <property type="entry name" value="Periplasmic binding protein-like I"/>
    <property type="match status" value="1"/>
</dbReference>
<reference evidence="5 6" key="1">
    <citation type="submission" date="2016-11" db="EMBL/GenBank/DDBJ databases">
        <authorList>
            <person name="Jaros S."/>
            <person name="Januszkiewicz K."/>
            <person name="Wedrychowicz H."/>
        </authorList>
    </citation>
    <scope>NUCLEOTIDE SEQUENCE [LARGE SCALE GENOMIC DNA]</scope>
    <source>
        <strain evidence="5 6">DSM 44666</strain>
    </source>
</reference>
<dbReference type="CDD" id="cd01392">
    <property type="entry name" value="HTH_LacI"/>
    <property type="match status" value="1"/>
</dbReference>
<keyword evidence="1" id="KW-0805">Transcription regulation</keyword>
<dbReference type="RefSeq" id="WP_245815558.1">
    <property type="nucleotide sequence ID" value="NZ_FQVL01000004.1"/>
</dbReference>
<evidence type="ECO:0000256" key="3">
    <source>
        <dbReference type="ARBA" id="ARBA00023163"/>
    </source>
</evidence>
<dbReference type="PANTHER" id="PTHR30146">
    <property type="entry name" value="LACI-RELATED TRANSCRIPTIONAL REPRESSOR"/>
    <property type="match status" value="1"/>
</dbReference>
<evidence type="ECO:0000256" key="1">
    <source>
        <dbReference type="ARBA" id="ARBA00023015"/>
    </source>
</evidence>
<evidence type="ECO:0000259" key="4">
    <source>
        <dbReference type="PROSITE" id="PS50932"/>
    </source>
</evidence>
<dbReference type="SMART" id="SM00354">
    <property type="entry name" value="HTH_LACI"/>
    <property type="match status" value="1"/>
</dbReference>
<evidence type="ECO:0000313" key="5">
    <source>
        <dbReference type="EMBL" id="SHE87436.1"/>
    </source>
</evidence>